<organism evidence="5 7">
    <name type="scientific">Alkalihalobacillus alcalophilus ATCC 27647 = CGMCC 1.3604</name>
    <dbReference type="NCBI Taxonomy" id="1218173"/>
    <lineage>
        <taxon>Bacteria</taxon>
        <taxon>Bacillati</taxon>
        <taxon>Bacillota</taxon>
        <taxon>Bacilli</taxon>
        <taxon>Bacillales</taxon>
        <taxon>Bacillaceae</taxon>
        <taxon>Alkalihalobacillus</taxon>
    </lineage>
</organism>
<keyword evidence="5" id="KW-0067">ATP-binding</keyword>
<feature type="domain" description="Replicative helicase loading/DNA remodeling protein DnaB N-terminal winged helix" evidence="4">
    <location>
        <begin position="10"/>
        <end position="273"/>
    </location>
</feature>
<evidence type="ECO:0000313" key="6">
    <source>
        <dbReference type="EMBL" id="THG90241.1"/>
    </source>
</evidence>
<dbReference type="OrthoDB" id="2082007at2"/>
<evidence type="ECO:0000259" key="4">
    <source>
        <dbReference type="Pfam" id="PF25888"/>
    </source>
</evidence>
<dbReference type="InterPro" id="IPR006343">
    <property type="entry name" value="DnaB/C_C"/>
</dbReference>
<proteinExistence type="inferred from homology"/>
<dbReference type="EMBL" id="ALPT02000020">
    <property type="protein sequence ID" value="KGA97838.1"/>
    <property type="molecule type" value="Genomic_DNA"/>
</dbReference>
<reference evidence="5 7" key="1">
    <citation type="journal article" date="2014" name="Genome Announc.">
        <title>Draft Genome Sequence of Bacillus alcalophilus AV1934, a Classic Alkaliphile Isolated from Human Feces in 1934.</title>
        <authorList>
            <person name="Attie O."/>
            <person name="Jayaprakash A."/>
            <person name="Shah H."/>
            <person name="Paulsen I.T."/>
            <person name="Morino M."/>
            <person name="Takahashi Y."/>
            <person name="Narumi I."/>
            <person name="Sachidanandam R."/>
            <person name="Satoh K."/>
            <person name="Ito M."/>
            <person name="Krulwich T.A."/>
        </authorList>
    </citation>
    <scope>NUCLEOTIDE SEQUENCE [LARGE SCALE GENOMIC DNA]</scope>
    <source>
        <strain evidence="5 7">AV1934</strain>
    </source>
</reference>
<feature type="compositionally biased region" description="Basic and acidic residues" evidence="2">
    <location>
        <begin position="435"/>
        <end position="476"/>
    </location>
</feature>
<dbReference type="STRING" id="1218173.BALCAV_0207920"/>
<keyword evidence="5" id="KW-0547">Nucleotide-binding</keyword>
<evidence type="ECO:0000256" key="1">
    <source>
        <dbReference type="ARBA" id="ARBA00093462"/>
    </source>
</evidence>
<feature type="domain" description="DnaB/C C-terminal" evidence="3">
    <location>
        <begin position="337"/>
        <end position="395"/>
    </location>
</feature>
<protein>
    <submittedName>
        <fullName evidence="6">DNA replication protein DnaB</fullName>
    </submittedName>
    <submittedName>
        <fullName evidence="5">Helicase DnaB</fullName>
    </submittedName>
</protein>
<evidence type="ECO:0000313" key="5">
    <source>
        <dbReference type="EMBL" id="KGA97838.1"/>
    </source>
</evidence>
<accession>A0A094WPB5</accession>
<dbReference type="AlphaFoldDB" id="A0A094WPB5"/>
<dbReference type="InterPro" id="IPR058660">
    <property type="entry name" value="WHD_DnaB"/>
</dbReference>
<name>A0A094WPB5_ALKAL</name>
<keyword evidence="7" id="KW-1185">Reference proteome</keyword>
<reference evidence="6 8" key="2">
    <citation type="submission" date="2014-01" db="EMBL/GenBank/DDBJ databases">
        <title>Draft genome sequencing of Bacillus alcalophilus CGMCC 1.3604.</title>
        <authorList>
            <person name="Yang J."/>
            <person name="Diao L."/>
            <person name="Yang S."/>
        </authorList>
    </citation>
    <scope>NUCLEOTIDE SEQUENCE [LARGE SCALE GENOMIC DNA]</scope>
    <source>
        <strain evidence="6 8">CGMCC 1.3604</strain>
    </source>
</reference>
<feature type="region of interest" description="Disordered" evidence="2">
    <location>
        <begin position="401"/>
        <end position="482"/>
    </location>
</feature>
<dbReference type="Proteomes" id="UP000297014">
    <property type="component" value="Unassembled WGS sequence"/>
</dbReference>
<dbReference type="RefSeq" id="WP_004427282.1">
    <property type="nucleotide sequence ID" value="NZ_ALPT02000020.1"/>
</dbReference>
<evidence type="ECO:0000313" key="8">
    <source>
        <dbReference type="Proteomes" id="UP000297014"/>
    </source>
</evidence>
<dbReference type="Pfam" id="PF07261">
    <property type="entry name" value="DnaB_2"/>
    <property type="match status" value="1"/>
</dbReference>
<dbReference type="Pfam" id="PF25888">
    <property type="entry name" value="WHD_DnaB"/>
    <property type="match status" value="1"/>
</dbReference>
<dbReference type="Proteomes" id="UP000002754">
    <property type="component" value="Unassembled WGS sequence"/>
</dbReference>
<keyword evidence="5" id="KW-0347">Helicase</keyword>
<evidence type="ECO:0000313" key="7">
    <source>
        <dbReference type="Proteomes" id="UP000002754"/>
    </source>
</evidence>
<comment type="caution">
    <text evidence="5">The sequence shown here is derived from an EMBL/GenBank/DDBJ whole genome shotgun (WGS) entry which is preliminary data.</text>
</comment>
<dbReference type="GO" id="GO:0004386">
    <property type="term" value="F:helicase activity"/>
    <property type="evidence" value="ECO:0007669"/>
    <property type="project" value="UniProtKB-KW"/>
</dbReference>
<comment type="similarity">
    <text evidence="1">Belongs to the DnaB/DnaD family.</text>
</comment>
<keyword evidence="5" id="KW-0378">Hydrolase</keyword>
<gene>
    <name evidence="6" type="ORF">AJ85_11980</name>
    <name evidence="5" type="ORF">BALCAV_0207920</name>
</gene>
<evidence type="ECO:0000256" key="2">
    <source>
        <dbReference type="SAM" id="MobiDB-lite"/>
    </source>
</evidence>
<evidence type="ECO:0000259" key="3">
    <source>
        <dbReference type="Pfam" id="PF07261"/>
    </source>
</evidence>
<sequence length="482" mass="56439">MSWHWKELIPIDRFTVRLTTPLSDTDKNVLTLLYQPLIGALASSLYMTLYYLLEKDQYWCEEHTHRQLMGQMGLDLQTIYEERKKLEAIGLLKTFKKSHEEHSTYLYQLRAPMSPAQFFKNDVYSVFLYNRIGKNHYLQLRERFSLEKMDETSYEELTYSFGEVFTSLQHSELSPTSRSETLSDVKGQTDMQFIDNEREDSIKIYDSEFDYELMKRDLSSFIVPDKAITPEVKDLILRLAFVYQIAPLEMSRIISQAMVHDEEINLIELRKRAQEWYKMENGNEPPALGMKTQPLNQRVNENKPTTEEEKTIHFYETTPPLLLLEIRSDGSKPAAADVKIIESLLIDHQLNPGVVNVLMDYVLWQHDMKLSKAFIDKVAGHWARKKVKTVPEAMKLAKFEQEKKKAAEQKQGTTKQGQRKNSKQQGRQEQLPDWLVKDREQEKKQQNRGGTEKEVEQKQSEPEPNSDAKKRFEAMLKKLNNG</sequence>
<dbReference type="EMBL" id="JALP01000165">
    <property type="protein sequence ID" value="THG90241.1"/>
    <property type="molecule type" value="Genomic_DNA"/>
</dbReference>
<dbReference type="eggNOG" id="COG3611">
    <property type="taxonomic scope" value="Bacteria"/>
</dbReference>